<dbReference type="AlphaFoldDB" id="A0A644XYH2"/>
<protein>
    <submittedName>
        <fullName evidence="1">Uncharacterized protein</fullName>
    </submittedName>
</protein>
<accession>A0A644XYH2</accession>
<reference evidence="1" key="1">
    <citation type="submission" date="2019-08" db="EMBL/GenBank/DDBJ databases">
        <authorList>
            <person name="Kucharzyk K."/>
            <person name="Murdoch R.W."/>
            <person name="Higgins S."/>
            <person name="Loffler F."/>
        </authorList>
    </citation>
    <scope>NUCLEOTIDE SEQUENCE</scope>
</reference>
<dbReference type="EMBL" id="VSSQ01003156">
    <property type="protein sequence ID" value="MPM19333.1"/>
    <property type="molecule type" value="Genomic_DNA"/>
</dbReference>
<gene>
    <name evidence="1" type="ORF">SDC9_65756</name>
</gene>
<name>A0A644XYH2_9ZZZZ</name>
<proteinExistence type="predicted"/>
<comment type="caution">
    <text evidence="1">The sequence shown here is derived from an EMBL/GenBank/DDBJ whole genome shotgun (WGS) entry which is preliminary data.</text>
</comment>
<evidence type="ECO:0000313" key="1">
    <source>
        <dbReference type="EMBL" id="MPM19333.1"/>
    </source>
</evidence>
<sequence>MLNGYSVSRPDVLPEVSITMNAAELKAEAVDTTMLWTGIPEELDWYITFVGEIMACNTNSQAAYGQGMSSMPYSASHTVVSVTTNANTVIVSNATASAFKPSMNVKLGSALGSGQTFADRLIQSITDNGDGNSTIVVDGDPFTTVVGYILHAHRQVTTSYEAEQIGEDCGFILHNGRSETQVENWINGIAGHGGNVYEFSFGLLRYDNYVYLCHDRYQFKHNDDPRNNSAFKNVGFFEQTDGGSYGWIKNMSMVGEAPYVMEWIQELGAGSTTHYADVAYYLAPSWRGTRIVLRRFGWSDGSGCGRRSLDGYNVLSASSWRVGWRASPSKLPK</sequence>
<organism evidence="1">
    <name type="scientific">bioreactor metagenome</name>
    <dbReference type="NCBI Taxonomy" id="1076179"/>
    <lineage>
        <taxon>unclassified sequences</taxon>
        <taxon>metagenomes</taxon>
        <taxon>ecological metagenomes</taxon>
    </lineage>
</organism>